<dbReference type="InterPro" id="IPR011006">
    <property type="entry name" value="CheY-like_superfamily"/>
</dbReference>
<dbReference type="CDD" id="cd00156">
    <property type="entry name" value="REC"/>
    <property type="match status" value="1"/>
</dbReference>
<dbReference type="Pfam" id="PF00563">
    <property type="entry name" value="EAL"/>
    <property type="match status" value="1"/>
</dbReference>
<dbReference type="SUPFAM" id="SSF141868">
    <property type="entry name" value="EAL domain-like"/>
    <property type="match status" value="1"/>
</dbReference>
<dbReference type="Gene3D" id="3.40.50.2300">
    <property type="match status" value="1"/>
</dbReference>
<evidence type="ECO:0000259" key="2">
    <source>
        <dbReference type="PROSITE" id="PS50110"/>
    </source>
</evidence>
<keyword evidence="1" id="KW-0597">Phosphoprotein</keyword>
<organism evidence="4 5">
    <name type="scientific">Thiohalocapsa halophila</name>
    <dbReference type="NCBI Taxonomy" id="69359"/>
    <lineage>
        <taxon>Bacteria</taxon>
        <taxon>Pseudomonadati</taxon>
        <taxon>Pseudomonadota</taxon>
        <taxon>Gammaproteobacteria</taxon>
        <taxon>Chromatiales</taxon>
        <taxon>Chromatiaceae</taxon>
        <taxon>Thiohalocapsa</taxon>
    </lineage>
</organism>
<keyword evidence="5" id="KW-1185">Reference proteome</keyword>
<proteinExistence type="predicted"/>
<dbReference type="PANTHER" id="PTHR33121:SF79">
    <property type="entry name" value="CYCLIC DI-GMP PHOSPHODIESTERASE PDED-RELATED"/>
    <property type="match status" value="1"/>
</dbReference>
<dbReference type="SMART" id="SM00448">
    <property type="entry name" value="REC"/>
    <property type="match status" value="1"/>
</dbReference>
<evidence type="ECO:0000259" key="3">
    <source>
        <dbReference type="PROSITE" id="PS50883"/>
    </source>
</evidence>
<evidence type="ECO:0000313" key="5">
    <source>
        <dbReference type="Proteomes" id="UP000748752"/>
    </source>
</evidence>
<evidence type="ECO:0000256" key="1">
    <source>
        <dbReference type="PROSITE-ProRule" id="PRU00169"/>
    </source>
</evidence>
<dbReference type="SMART" id="SM00052">
    <property type="entry name" value="EAL"/>
    <property type="match status" value="1"/>
</dbReference>
<dbReference type="SUPFAM" id="SSF52172">
    <property type="entry name" value="CheY-like"/>
    <property type="match status" value="1"/>
</dbReference>
<protein>
    <recommendedName>
        <fullName evidence="6">EAL domain-containing protein</fullName>
    </recommendedName>
</protein>
<dbReference type="InterPro" id="IPR035919">
    <property type="entry name" value="EAL_sf"/>
</dbReference>
<accession>A0ABS1CJI1</accession>
<feature type="domain" description="EAL" evidence="3">
    <location>
        <begin position="153"/>
        <end position="403"/>
    </location>
</feature>
<dbReference type="InterPro" id="IPR001789">
    <property type="entry name" value="Sig_transdc_resp-reg_receiver"/>
</dbReference>
<evidence type="ECO:0008006" key="6">
    <source>
        <dbReference type="Google" id="ProtNLM"/>
    </source>
</evidence>
<dbReference type="Proteomes" id="UP000748752">
    <property type="component" value="Unassembled WGS sequence"/>
</dbReference>
<evidence type="ECO:0000313" key="4">
    <source>
        <dbReference type="EMBL" id="MBK1631644.1"/>
    </source>
</evidence>
<reference evidence="4 5" key="1">
    <citation type="journal article" date="2020" name="Microorganisms">
        <title>Osmotic Adaptation and Compatible Solute Biosynthesis of Phototrophic Bacteria as Revealed from Genome Analyses.</title>
        <authorList>
            <person name="Imhoff J.F."/>
            <person name="Rahn T."/>
            <person name="Kunzel S."/>
            <person name="Keller A."/>
            <person name="Neulinger S.C."/>
        </authorList>
    </citation>
    <scope>NUCLEOTIDE SEQUENCE [LARGE SCALE GENOMIC DNA]</scope>
    <source>
        <strain evidence="4 5">DSM 6210</strain>
    </source>
</reference>
<dbReference type="InterPro" id="IPR001633">
    <property type="entry name" value="EAL_dom"/>
</dbReference>
<gene>
    <name evidence="4" type="ORF">CKO31_12995</name>
</gene>
<dbReference type="Pfam" id="PF00072">
    <property type="entry name" value="Response_reg"/>
    <property type="match status" value="1"/>
</dbReference>
<name>A0ABS1CJI1_9GAMM</name>
<comment type="caution">
    <text evidence="4">The sequence shown here is derived from an EMBL/GenBank/DDBJ whole genome shotgun (WGS) entry which is preliminary data.</text>
</comment>
<dbReference type="CDD" id="cd01948">
    <property type="entry name" value="EAL"/>
    <property type="match status" value="1"/>
</dbReference>
<dbReference type="PROSITE" id="PS50883">
    <property type="entry name" value="EAL"/>
    <property type="match status" value="1"/>
</dbReference>
<sequence length="403" mass="42810">MPCIAHPKREEVPTGASMQLTCLDDDPRMERTLRRFAGRLGHDLRYHATAASFKEDVLHHPPELVVLDLELGQETGLDVVRWLSQQGLSTPLVLLSGHGDELLDTARRIASASGLEVRGAVSKGAMVRDLPPLLARLAPAMRPTAAAGAGAAPGLDVEALAAAIRDGCIEPFFQPIVGGDGSLKDAEVLTRLRLPSGAVLSAQQVIPLAESAGLILPLTEALFERLLAAKDRLSGLALDHLSVNLSVVQLDVALTAALVRRLVDGLQDCCGVRVELTESASLADSQSVRELGAQLRLLGASLAMDDFGTGYSSIRALAELPYDTVKVDLCFVAELFDSNKAERLLAAILAMCESLGLHVVAEGVETIAQAQWLCEAGVDRLQGYLFGAPMPLAELVSRFGPKT</sequence>
<dbReference type="InterPro" id="IPR050706">
    <property type="entry name" value="Cyclic-di-GMP_PDE-like"/>
</dbReference>
<dbReference type="PROSITE" id="PS50110">
    <property type="entry name" value="RESPONSE_REGULATORY"/>
    <property type="match status" value="1"/>
</dbReference>
<feature type="domain" description="Response regulatory" evidence="2">
    <location>
        <begin position="19"/>
        <end position="138"/>
    </location>
</feature>
<feature type="modified residue" description="4-aspartylphosphate" evidence="1">
    <location>
        <position position="68"/>
    </location>
</feature>
<dbReference type="Gene3D" id="3.20.20.450">
    <property type="entry name" value="EAL domain"/>
    <property type="match status" value="1"/>
</dbReference>
<dbReference type="EMBL" id="NRRV01000029">
    <property type="protein sequence ID" value="MBK1631644.1"/>
    <property type="molecule type" value="Genomic_DNA"/>
</dbReference>
<dbReference type="PANTHER" id="PTHR33121">
    <property type="entry name" value="CYCLIC DI-GMP PHOSPHODIESTERASE PDEF"/>
    <property type="match status" value="1"/>
</dbReference>